<comment type="caution">
    <text evidence="1">The sequence shown here is derived from an EMBL/GenBank/DDBJ whole genome shotgun (WGS) entry which is preliminary data.</text>
</comment>
<reference evidence="1" key="1">
    <citation type="submission" date="2021-10" db="EMBL/GenBank/DDBJ databases">
        <title>Tropical sea cucumber genome reveals ecological adaptation and Cuvierian tubules defense mechanism.</title>
        <authorList>
            <person name="Chen T."/>
        </authorList>
    </citation>
    <scope>NUCLEOTIDE SEQUENCE</scope>
    <source>
        <strain evidence="1">Nanhai2018</strain>
        <tissue evidence="1">Muscle</tissue>
    </source>
</reference>
<dbReference type="AlphaFoldDB" id="A0A9Q1CGI8"/>
<organism evidence="1 2">
    <name type="scientific">Holothuria leucospilota</name>
    <name type="common">Black long sea cucumber</name>
    <name type="synonym">Mertensiothuria leucospilota</name>
    <dbReference type="NCBI Taxonomy" id="206669"/>
    <lineage>
        <taxon>Eukaryota</taxon>
        <taxon>Metazoa</taxon>
        <taxon>Echinodermata</taxon>
        <taxon>Eleutherozoa</taxon>
        <taxon>Echinozoa</taxon>
        <taxon>Holothuroidea</taxon>
        <taxon>Aspidochirotacea</taxon>
        <taxon>Aspidochirotida</taxon>
        <taxon>Holothuriidae</taxon>
        <taxon>Holothuria</taxon>
    </lineage>
</organism>
<gene>
    <name evidence="1" type="ORF">HOLleu_11438</name>
</gene>
<proteinExistence type="predicted"/>
<dbReference type="EMBL" id="JAIZAY010000004">
    <property type="protein sequence ID" value="KAJ8044074.1"/>
    <property type="molecule type" value="Genomic_DNA"/>
</dbReference>
<evidence type="ECO:0000313" key="1">
    <source>
        <dbReference type="EMBL" id="KAJ8044074.1"/>
    </source>
</evidence>
<protein>
    <submittedName>
        <fullName evidence="1">Uncharacterized protein</fullName>
    </submittedName>
</protein>
<name>A0A9Q1CGI8_HOLLE</name>
<dbReference type="Proteomes" id="UP001152320">
    <property type="component" value="Chromosome 4"/>
</dbReference>
<accession>A0A9Q1CGI8</accession>
<evidence type="ECO:0000313" key="2">
    <source>
        <dbReference type="Proteomes" id="UP001152320"/>
    </source>
</evidence>
<keyword evidence="2" id="KW-1185">Reference proteome</keyword>
<sequence length="122" mass="14404">MFFKFCINRRRCLVILYAVRAAFYWTNLCLTAPHGTPYHDPVVDDDVTDQPPQFFNDSQYDDIEWDWLEDKDFNPFDSCHTTTIIRFRYRIHEIVSYGTPNTGEVFPQTPVRECFPLPGGDE</sequence>